<dbReference type="PANTHER" id="PTHR43685:SF2">
    <property type="entry name" value="GLYCOSYLTRANSFERASE 2-LIKE DOMAIN-CONTAINING PROTEIN"/>
    <property type="match status" value="1"/>
</dbReference>
<sequence length="309" mass="35439">MGKKTVCAVVVTYNRKNLLLNCLNALKAQSYPLEHIIVVDNASQDGTVDFLSEHGWVSGVSEKFSLISLANNQGGAGGFYAGIEFAYQRGFDYIWLMDDDGYPSNDSLAQLIPYCSDDCYIGPIVLDSQTKNKLSFSLRLPASIDVIDFYSKIPQSYREENIIKDIVLPFNGTLISSKLVQKMGLPHREYFIWGDEREYTIRAKKHQANILTVVSAIFYHPADSSSSTPMFFNKLRFNNANSNLKLYCFCRNSIALFSEHYGIHYSLAFWLKTTWFFSFTQPDLAKLKFTWRAMWHGLRKDFSHHKEYL</sequence>
<evidence type="ECO:0000259" key="1">
    <source>
        <dbReference type="Pfam" id="PF00535"/>
    </source>
</evidence>
<dbReference type="Pfam" id="PF00535">
    <property type="entry name" value="Glycos_transf_2"/>
    <property type="match status" value="1"/>
</dbReference>
<dbReference type="InterPro" id="IPR050834">
    <property type="entry name" value="Glycosyltransf_2"/>
</dbReference>
<feature type="domain" description="Glycosyltransferase 2-like" evidence="1">
    <location>
        <begin position="8"/>
        <end position="134"/>
    </location>
</feature>
<evidence type="ECO:0000313" key="2">
    <source>
        <dbReference type="EMBL" id="TDQ57888.1"/>
    </source>
</evidence>
<comment type="caution">
    <text evidence="2">The sequence shown here is derived from an EMBL/GenBank/DDBJ whole genome shotgun (WGS) entry which is preliminary data.</text>
</comment>
<dbReference type="Proteomes" id="UP000295657">
    <property type="component" value="Unassembled WGS sequence"/>
</dbReference>
<organism evidence="2 3">
    <name type="scientific">Mesocricetibacter intestinalis</name>
    <dbReference type="NCBI Taxonomy" id="1521930"/>
    <lineage>
        <taxon>Bacteria</taxon>
        <taxon>Pseudomonadati</taxon>
        <taxon>Pseudomonadota</taxon>
        <taxon>Gammaproteobacteria</taxon>
        <taxon>Pasteurellales</taxon>
        <taxon>Pasteurellaceae</taxon>
        <taxon>Mesocricetibacter</taxon>
    </lineage>
</organism>
<dbReference type="OrthoDB" id="7665907at2"/>
<dbReference type="EMBL" id="SNYQ01000003">
    <property type="protein sequence ID" value="TDQ57888.1"/>
    <property type="molecule type" value="Genomic_DNA"/>
</dbReference>
<reference evidence="2 3" key="1">
    <citation type="submission" date="2019-03" db="EMBL/GenBank/DDBJ databases">
        <title>Genomic Encyclopedia of Type Strains, Phase IV (KMG-IV): sequencing the most valuable type-strain genomes for metagenomic binning, comparative biology and taxonomic classification.</title>
        <authorList>
            <person name="Goeker M."/>
        </authorList>
    </citation>
    <scope>NUCLEOTIDE SEQUENCE [LARGE SCALE GENOMIC DNA]</scope>
    <source>
        <strain evidence="2 3">DSM 28403</strain>
    </source>
</reference>
<evidence type="ECO:0000313" key="3">
    <source>
        <dbReference type="Proteomes" id="UP000295657"/>
    </source>
</evidence>
<dbReference type="SUPFAM" id="SSF53448">
    <property type="entry name" value="Nucleotide-diphospho-sugar transferases"/>
    <property type="match status" value="1"/>
</dbReference>
<dbReference type="PANTHER" id="PTHR43685">
    <property type="entry name" value="GLYCOSYLTRANSFERASE"/>
    <property type="match status" value="1"/>
</dbReference>
<dbReference type="GO" id="GO:0016740">
    <property type="term" value="F:transferase activity"/>
    <property type="evidence" value="ECO:0007669"/>
    <property type="project" value="UniProtKB-KW"/>
</dbReference>
<proteinExistence type="predicted"/>
<dbReference type="AlphaFoldDB" id="A0A4R6V8I3"/>
<dbReference type="RefSeq" id="WP_133544002.1">
    <property type="nucleotide sequence ID" value="NZ_SNYQ01000003.1"/>
</dbReference>
<keyword evidence="3" id="KW-1185">Reference proteome</keyword>
<dbReference type="InterPro" id="IPR029044">
    <property type="entry name" value="Nucleotide-diphossugar_trans"/>
</dbReference>
<accession>A0A4R6V8I3</accession>
<name>A0A4R6V8I3_9PAST</name>
<protein>
    <submittedName>
        <fullName evidence="2">Rhamnopyranosyl-N-acetylglucosaminyl-diphospho-decaprenol beta-1,3/1,4-galactofuranosyltransferase</fullName>
    </submittedName>
</protein>
<gene>
    <name evidence="2" type="ORF">EDC45_0954</name>
</gene>
<dbReference type="InterPro" id="IPR001173">
    <property type="entry name" value="Glyco_trans_2-like"/>
</dbReference>
<dbReference type="Gene3D" id="3.90.550.10">
    <property type="entry name" value="Spore Coat Polysaccharide Biosynthesis Protein SpsA, Chain A"/>
    <property type="match status" value="1"/>
</dbReference>
<keyword evidence="2" id="KW-0808">Transferase</keyword>